<dbReference type="InterPro" id="IPR051054">
    <property type="entry name" value="SorC_transcr_regulators"/>
</dbReference>
<evidence type="ECO:0000256" key="3">
    <source>
        <dbReference type="ARBA" id="ARBA00023125"/>
    </source>
</evidence>
<dbReference type="InterPro" id="IPR013324">
    <property type="entry name" value="RNA_pol_sigma_r3/r4-like"/>
</dbReference>
<dbReference type="InterPro" id="IPR007324">
    <property type="entry name" value="Sugar-bd_dom_put"/>
</dbReference>
<dbReference type="Pfam" id="PF04198">
    <property type="entry name" value="Sugar-bind"/>
    <property type="match status" value="1"/>
</dbReference>
<accession>A0A255IIV7</accession>
<gene>
    <name evidence="6" type="ORF">C8E03_102106</name>
    <name evidence="7" type="ORF">CG710_006715</name>
</gene>
<keyword evidence="2" id="KW-0805">Transcription regulation</keyword>
<reference evidence="6 9" key="2">
    <citation type="submission" date="2018-05" db="EMBL/GenBank/DDBJ databases">
        <title>Genomic Encyclopedia of Type Strains, Phase IV (KMG-IV): sequencing the most valuable type-strain genomes for metagenomic binning, comparative biology and taxonomic classification.</title>
        <authorList>
            <person name="Goeker M."/>
        </authorList>
    </citation>
    <scope>NUCLEOTIDE SEQUENCE [LARGE SCALE GENOMIC DNA]</scope>
    <source>
        <strain evidence="6 9">DSM 28816</strain>
    </source>
</reference>
<dbReference type="PANTHER" id="PTHR34294:SF1">
    <property type="entry name" value="TRANSCRIPTIONAL REGULATOR LSRR"/>
    <property type="match status" value="1"/>
</dbReference>
<dbReference type="AlphaFoldDB" id="A0A255IIV7"/>
<evidence type="ECO:0000313" key="6">
    <source>
        <dbReference type="EMBL" id="PXV93338.1"/>
    </source>
</evidence>
<proteinExistence type="inferred from homology"/>
<evidence type="ECO:0000313" key="8">
    <source>
        <dbReference type="Proteomes" id="UP000216411"/>
    </source>
</evidence>
<evidence type="ECO:0000313" key="9">
    <source>
        <dbReference type="Proteomes" id="UP000247523"/>
    </source>
</evidence>
<dbReference type="PANTHER" id="PTHR34294">
    <property type="entry name" value="TRANSCRIPTIONAL REGULATOR-RELATED"/>
    <property type="match status" value="1"/>
</dbReference>
<evidence type="ECO:0000256" key="4">
    <source>
        <dbReference type="ARBA" id="ARBA00023163"/>
    </source>
</evidence>
<comment type="caution">
    <text evidence="7">The sequence shown here is derived from an EMBL/GenBank/DDBJ whole genome shotgun (WGS) entry which is preliminary data.</text>
</comment>
<dbReference type="EMBL" id="NOKA02000007">
    <property type="protein sequence ID" value="RDY31989.1"/>
    <property type="molecule type" value="Genomic_DNA"/>
</dbReference>
<reference evidence="7 8" key="1">
    <citation type="journal article" date="2017" name="Genome Announc.">
        <title>Draft Genome Sequence of a Sporulating and Motile Strain of Lachnotalea glycerini Isolated from Water in Quebec City, Canada.</title>
        <authorList>
            <person name="Maheux A.F."/>
            <person name="Boudreau D.K."/>
            <person name="Berube E."/>
            <person name="Boissinot M."/>
            <person name="Raymond F."/>
            <person name="Brodeur S."/>
            <person name="Corbeil J."/>
            <person name="Isabel S."/>
            <person name="Omar R.F."/>
            <person name="Bergeron M.G."/>
        </authorList>
    </citation>
    <scope>NUCLEOTIDE SEQUENCE [LARGE SCALE GENOMIC DNA]</scope>
    <source>
        <strain evidence="7 8">CCRI-19302</strain>
    </source>
</reference>
<dbReference type="Gene3D" id="3.40.50.1360">
    <property type="match status" value="1"/>
</dbReference>
<evidence type="ECO:0000259" key="5">
    <source>
        <dbReference type="Pfam" id="PF04198"/>
    </source>
</evidence>
<dbReference type="SUPFAM" id="SSF100950">
    <property type="entry name" value="NagB/RpiA/CoA transferase-like"/>
    <property type="match status" value="1"/>
</dbReference>
<dbReference type="InterPro" id="IPR037171">
    <property type="entry name" value="NagB/RpiA_transferase-like"/>
</dbReference>
<feature type="domain" description="Sugar-binding" evidence="5">
    <location>
        <begin position="57"/>
        <end position="311"/>
    </location>
</feature>
<organism evidence="7 8">
    <name type="scientific">Lachnotalea glycerini</name>
    <dbReference type="NCBI Taxonomy" id="1763509"/>
    <lineage>
        <taxon>Bacteria</taxon>
        <taxon>Bacillati</taxon>
        <taxon>Bacillota</taxon>
        <taxon>Clostridia</taxon>
        <taxon>Lachnospirales</taxon>
        <taxon>Lachnospiraceae</taxon>
        <taxon>Lachnotalea</taxon>
    </lineage>
</organism>
<sequence>MDSNELRLLVKICKMYYLEDLSQNEIAKQLFISRPQVSKLISKAKQKNIISFQINDPFSEEDKAAEQLKKRYHIEDVLVVDTRDVNSECASEKLAKNMSFLITRYVSNGSVIGISAGYTVAACSKYCNIYNCKNLQFIPLVAGQSFEGENWYANQSCQRFASRLKSKYMLLNTPLIIRNTQAREELENNIAVRPVLDCYDHLDTILLGIGQATPESTLGKCSISKDEINWAYEHGVKAVIGASFIDAGGNEISGTQSDFFIGIKVAQIRKCKSVVAVATGIHKVEAIKATLKGEYVNAFCTDLVTAQELLK</sequence>
<evidence type="ECO:0000256" key="1">
    <source>
        <dbReference type="ARBA" id="ARBA00010466"/>
    </source>
</evidence>
<dbReference type="Proteomes" id="UP000216411">
    <property type="component" value="Unassembled WGS sequence"/>
</dbReference>
<dbReference type="Gene3D" id="1.10.10.60">
    <property type="entry name" value="Homeodomain-like"/>
    <property type="match status" value="1"/>
</dbReference>
<dbReference type="RefSeq" id="WP_094377251.1">
    <property type="nucleotide sequence ID" value="NZ_NOKA02000007.1"/>
</dbReference>
<keyword evidence="4" id="KW-0804">Transcription</keyword>
<evidence type="ECO:0000256" key="2">
    <source>
        <dbReference type="ARBA" id="ARBA00023015"/>
    </source>
</evidence>
<dbReference type="GO" id="GO:0003677">
    <property type="term" value="F:DNA binding"/>
    <property type="evidence" value="ECO:0007669"/>
    <property type="project" value="UniProtKB-KW"/>
</dbReference>
<dbReference type="OrthoDB" id="58802at2"/>
<keyword evidence="3 6" id="KW-0238">DNA-binding</keyword>
<dbReference type="SUPFAM" id="SSF88659">
    <property type="entry name" value="Sigma3 and sigma4 domains of RNA polymerase sigma factors"/>
    <property type="match status" value="1"/>
</dbReference>
<name>A0A255IIV7_9FIRM</name>
<dbReference type="EMBL" id="QICS01000002">
    <property type="protein sequence ID" value="PXV93338.1"/>
    <property type="molecule type" value="Genomic_DNA"/>
</dbReference>
<protein>
    <submittedName>
        <fullName evidence="6">DNA-binding transcriptional regulator LsrR (DeoR family)</fullName>
    </submittedName>
</protein>
<reference evidence="7" key="3">
    <citation type="submission" date="2018-07" db="EMBL/GenBank/DDBJ databases">
        <authorList>
            <person name="Quirk P.G."/>
            <person name="Krulwich T.A."/>
        </authorList>
    </citation>
    <scope>NUCLEOTIDE SEQUENCE</scope>
    <source>
        <strain evidence="7">CCRI-19302</strain>
    </source>
</reference>
<dbReference type="Proteomes" id="UP000247523">
    <property type="component" value="Unassembled WGS sequence"/>
</dbReference>
<keyword evidence="8" id="KW-1185">Reference proteome</keyword>
<comment type="similarity">
    <text evidence="1">Belongs to the SorC transcriptional regulatory family.</text>
</comment>
<evidence type="ECO:0000313" key="7">
    <source>
        <dbReference type="EMBL" id="RDY31989.1"/>
    </source>
</evidence>
<dbReference type="GO" id="GO:0030246">
    <property type="term" value="F:carbohydrate binding"/>
    <property type="evidence" value="ECO:0007669"/>
    <property type="project" value="InterPro"/>
</dbReference>